<protein>
    <submittedName>
        <fullName evidence="2">Uncharacterized protein</fullName>
    </submittedName>
</protein>
<dbReference type="Proteomes" id="UP001159363">
    <property type="component" value="Chromosome 1"/>
</dbReference>
<gene>
    <name evidence="2" type="ORF">PR048_002714</name>
</gene>
<proteinExistence type="predicted"/>
<keyword evidence="3" id="KW-1185">Reference proteome</keyword>
<keyword evidence="1" id="KW-0472">Membrane</keyword>
<evidence type="ECO:0000313" key="2">
    <source>
        <dbReference type="EMBL" id="KAJ8897368.1"/>
    </source>
</evidence>
<reference evidence="2 3" key="1">
    <citation type="submission" date="2023-02" db="EMBL/GenBank/DDBJ databases">
        <title>LHISI_Scaffold_Assembly.</title>
        <authorList>
            <person name="Stuart O.P."/>
            <person name="Cleave R."/>
            <person name="Magrath M.J.L."/>
            <person name="Mikheyev A.S."/>
        </authorList>
    </citation>
    <scope>NUCLEOTIDE SEQUENCE [LARGE SCALE GENOMIC DNA]</scope>
    <source>
        <strain evidence="2">Daus_M_001</strain>
        <tissue evidence="2">Leg muscle</tissue>
    </source>
</reference>
<comment type="caution">
    <text evidence="2">The sequence shown here is derived from an EMBL/GenBank/DDBJ whole genome shotgun (WGS) entry which is preliminary data.</text>
</comment>
<sequence length="106" mass="11700">MQTTWGANSARELALKTFVATSPESSSSSAPDDVMRHLMTSHVVSGDGISVSTPITAIMVVSAFVFLTVFSVIAYVMRVRYRHQVSSWQHVDEQEGIQLQPFIRNA</sequence>
<name>A0ABQ9INA8_9NEOP</name>
<accession>A0ABQ9INA8</accession>
<keyword evidence="1" id="KW-0812">Transmembrane</keyword>
<evidence type="ECO:0000256" key="1">
    <source>
        <dbReference type="SAM" id="Phobius"/>
    </source>
</evidence>
<feature type="transmembrane region" description="Helical" evidence="1">
    <location>
        <begin position="55"/>
        <end position="77"/>
    </location>
</feature>
<keyword evidence="1" id="KW-1133">Transmembrane helix</keyword>
<evidence type="ECO:0000313" key="3">
    <source>
        <dbReference type="Proteomes" id="UP001159363"/>
    </source>
</evidence>
<dbReference type="EMBL" id="JARBHB010000001">
    <property type="protein sequence ID" value="KAJ8897368.1"/>
    <property type="molecule type" value="Genomic_DNA"/>
</dbReference>
<organism evidence="2 3">
    <name type="scientific">Dryococelus australis</name>
    <dbReference type="NCBI Taxonomy" id="614101"/>
    <lineage>
        <taxon>Eukaryota</taxon>
        <taxon>Metazoa</taxon>
        <taxon>Ecdysozoa</taxon>
        <taxon>Arthropoda</taxon>
        <taxon>Hexapoda</taxon>
        <taxon>Insecta</taxon>
        <taxon>Pterygota</taxon>
        <taxon>Neoptera</taxon>
        <taxon>Polyneoptera</taxon>
        <taxon>Phasmatodea</taxon>
        <taxon>Verophasmatodea</taxon>
        <taxon>Anareolatae</taxon>
        <taxon>Phasmatidae</taxon>
        <taxon>Eurycanthinae</taxon>
        <taxon>Dryococelus</taxon>
    </lineage>
</organism>